<dbReference type="Proteomes" id="UP000254141">
    <property type="component" value="Unassembled WGS sequence"/>
</dbReference>
<gene>
    <name evidence="5" type="ORF">NCTC5051_01291</name>
    <name evidence="4" type="ORF">NCTC5052_00518</name>
    <name evidence="6" type="ORF">NCTC5053_02595</name>
    <name evidence="2" type="ORF">NCTC9601_03457</name>
    <name evidence="3" type="ORF">NCTC9645_03637</name>
</gene>
<name>A0A2X1RKH5_KLEPN</name>
<keyword evidence="2" id="KW-0449">Lipoprotein</keyword>
<evidence type="ECO:0000313" key="10">
    <source>
        <dbReference type="Proteomes" id="UP000254141"/>
    </source>
</evidence>
<accession>A0A2X1RKH5</accession>
<dbReference type="PROSITE" id="PS51257">
    <property type="entry name" value="PROKAR_LIPOPROTEIN"/>
    <property type="match status" value="1"/>
</dbReference>
<evidence type="ECO:0000313" key="3">
    <source>
        <dbReference type="EMBL" id="SQC23594.1"/>
    </source>
</evidence>
<evidence type="ECO:0000313" key="11">
    <source>
        <dbReference type="Proteomes" id="UP000254387"/>
    </source>
</evidence>
<keyword evidence="1" id="KW-0732">Signal</keyword>
<feature type="signal peptide" evidence="1">
    <location>
        <begin position="1"/>
        <end position="20"/>
    </location>
</feature>
<sequence length="149" mass="16012">MLLRCLLPLALLPLAAVASAACTLTDPTLTLQSYRVDAQKERIAMYWQDRHGKAWGSLRSLLAGIDGDGRVQMAMNGGIYDKAYAPLGLYIEDGKRLTPVNRSAGSGNFFIRPGGVFLVENGRAENRAAAGVQTLSRHPLCGAVRPDAD</sequence>
<dbReference type="EMBL" id="UASO01000004">
    <property type="protein sequence ID" value="SQC23594.1"/>
    <property type="molecule type" value="Genomic_DNA"/>
</dbReference>
<evidence type="ECO:0000313" key="6">
    <source>
        <dbReference type="EMBL" id="STV13813.1"/>
    </source>
</evidence>
<dbReference type="EMBL" id="UGLU01000001">
    <property type="protein sequence ID" value="STU48617.1"/>
    <property type="molecule type" value="Genomic_DNA"/>
</dbReference>
<evidence type="ECO:0000313" key="5">
    <source>
        <dbReference type="EMBL" id="STU48617.1"/>
    </source>
</evidence>
<evidence type="ECO:0000313" key="2">
    <source>
        <dbReference type="EMBL" id="SPX56266.1"/>
    </source>
</evidence>
<dbReference type="Proteomes" id="UP000254103">
    <property type="component" value="Unassembled WGS sequence"/>
</dbReference>
<dbReference type="AlphaFoldDB" id="A0A2X1RKH5"/>
<feature type="chain" id="PRO_5044071656" evidence="1">
    <location>
        <begin position="21"/>
        <end position="149"/>
    </location>
</feature>
<evidence type="ECO:0000313" key="4">
    <source>
        <dbReference type="EMBL" id="STT92159.1"/>
    </source>
</evidence>
<evidence type="ECO:0000313" key="7">
    <source>
        <dbReference type="Proteomes" id="UP000250675"/>
    </source>
</evidence>
<proteinExistence type="predicted"/>
<evidence type="ECO:0000313" key="9">
    <source>
        <dbReference type="Proteomes" id="UP000254103"/>
    </source>
</evidence>
<dbReference type="Proteomes" id="UP000254387">
    <property type="component" value="Unassembled WGS sequence"/>
</dbReference>
<dbReference type="Proteomes" id="UP000250675">
    <property type="component" value="Unassembled WGS sequence"/>
</dbReference>
<evidence type="ECO:0000313" key="8">
    <source>
        <dbReference type="Proteomes" id="UP000251123"/>
    </source>
</evidence>
<protein>
    <submittedName>
        <fullName evidence="2">Lipoprotein</fullName>
    </submittedName>
</protein>
<dbReference type="EMBL" id="UGMN01000004">
    <property type="protein sequence ID" value="STV13813.1"/>
    <property type="molecule type" value="Genomic_DNA"/>
</dbReference>
<dbReference type="Proteomes" id="UP000251123">
    <property type="component" value="Unassembled WGS sequence"/>
</dbReference>
<dbReference type="EMBL" id="UGLJ01000002">
    <property type="protein sequence ID" value="STT92159.1"/>
    <property type="molecule type" value="Genomic_DNA"/>
</dbReference>
<evidence type="ECO:0000256" key="1">
    <source>
        <dbReference type="SAM" id="SignalP"/>
    </source>
</evidence>
<reference evidence="7 8" key="1">
    <citation type="submission" date="2018-06" db="EMBL/GenBank/DDBJ databases">
        <authorList>
            <consortium name="Pathogen Informatics"/>
            <person name="Doyle S."/>
        </authorList>
    </citation>
    <scope>NUCLEOTIDE SEQUENCE [LARGE SCALE GENOMIC DNA]</scope>
    <source>
        <strain evidence="5 10">NCTC5051</strain>
        <strain evidence="4 9">NCTC5052</strain>
        <strain evidence="6 11">NCTC5053</strain>
        <strain evidence="2 8">NCTC9601</strain>
        <strain evidence="3 7">NCTC9645</strain>
    </source>
</reference>
<dbReference type="EMBL" id="UASN01000021">
    <property type="protein sequence ID" value="SPX56266.1"/>
    <property type="molecule type" value="Genomic_DNA"/>
</dbReference>
<organism evidence="2 8">
    <name type="scientific">Klebsiella pneumoniae</name>
    <dbReference type="NCBI Taxonomy" id="573"/>
    <lineage>
        <taxon>Bacteria</taxon>
        <taxon>Pseudomonadati</taxon>
        <taxon>Pseudomonadota</taxon>
        <taxon>Gammaproteobacteria</taxon>
        <taxon>Enterobacterales</taxon>
        <taxon>Enterobacteriaceae</taxon>
        <taxon>Klebsiella/Raoultella group</taxon>
        <taxon>Klebsiella</taxon>
        <taxon>Klebsiella pneumoniae complex</taxon>
    </lineage>
</organism>